<feature type="transmembrane region" description="Helical" evidence="1">
    <location>
        <begin position="49"/>
        <end position="72"/>
    </location>
</feature>
<keyword evidence="1" id="KW-0472">Membrane</keyword>
<accession>A0A6J4IZV8</accession>
<evidence type="ECO:0000256" key="1">
    <source>
        <dbReference type="SAM" id="Phobius"/>
    </source>
</evidence>
<protein>
    <submittedName>
        <fullName evidence="2">Uncharacterized protein</fullName>
    </submittedName>
</protein>
<organism evidence="2">
    <name type="scientific">uncultured Adhaeribacter sp</name>
    <dbReference type="NCBI Taxonomy" id="448109"/>
    <lineage>
        <taxon>Bacteria</taxon>
        <taxon>Pseudomonadati</taxon>
        <taxon>Bacteroidota</taxon>
        <taxon>Cytophagia</taxon>
        <taxon>Cytophagales</taxon>
        <taxon>Hymenobacteraceae</taxon>
        <taxon>Adhaeribacter</taxon>
        <taxon>environmental samples</taxon>
    </lineage>
</organism>
<feature type="transmembrane region" description="Helical" evidence="1">
    <location>
        <begin position="93"/>
        <end position="121"/>
    </location>
</feature>
<keyword evidence="1" id="KW-0812">Transmembrane</keyword>
<dbReference type="AlphaFoldDB" id="A0A6J4IZV8"/>
<proteinExistence type="predicted"/>
<feature type="transmembrane region" description="Helical" evidence="1">
    <location>
        <begin position="28"/>
        <end position="43"/>
    </location>
</feature>
<sequence>MAVSFFLGFKRAVAFAGLAFGHRPKRRFPVLVFGAVIAVGIIRPRRAVIAGPFVFAVLAGPTAAAKITVAFFRETAFAGKRTRFSKFRTTAKSAETVAAAVLAIAPVFPVAVIFAVAAVFAGGSPFAVTAKTVGAPVKTVGTVKYFAVAAGRPVRFAFEPGMVIGTGTSRTTRKLIFGIKFTGAGFIILCCHNIGGCSIATVVI</sequence>
<evidence type="ECO:0000313" key="2">
    <source>
        <dbReference type="EMBL" id="CAA9264432.1"/>
    </source>
</evidence>
<reference evidence="2" key="1">
    <citation type="submission" date="2020-02" db="EMBL/GenBank/DDBJ databases">
        <authorList>
            <person name="Meier V. D."/>
        </authorList>
    </citation>
    <scope>NUCLEOTIDE SEQUENCE</scope>
    <source>
        <strain evidence="2">AVDCRST_MAG95</strain>
    </source>
</reference>
<dbReference type="EMBL" id="CADCTJ010000767">
    <property type="protein sequence ID" value="CAA9264432.1"/>
    <property type="molecule type" value="Genomic_DNA"/>
</dbReference>
<name>A0A6J4IZV8_9BACT</name>
<keyword evidence="1" id="KW-1133">Transmembrane helix</keyword>
<gene>
    <name evidence="2" type="ORF">AVDCRST_MAG95-2450</name>
</gene>